<name>A0ABV0TPV4_9TELE</name>
<proteinExistence type="predicted"/>
<comment type="caution">
    <text evidence="2">The sequence shown here is derived from an EMBL/GenBank/DDBJ whole genome shotgun (WGS) entry which is preliminary data.</text>
</comment>
<feature type="transmembrane region" description="Helical" evidence="1">
    <location>
        <begin position="6"/>
        <end position="30"/>
    </location>
</feature>
<gene>
    <name evidence="2" type="ORF">ILYODFUR_036627</name>
</gene>
<protein>
    <submittedName>
        <fullName evidence="2">Uncharacterized protein</fullName>
    </submittedName>
</protein>
<sequence>MVFSIYFLLYIFLPSFSLTVAPYLTVFLLFSNHCFLIFSGLKFKNEDPSGVDSTVWDPPLELGLATEEVDAVDQIIIEGENVEPLDLQPQVKLPDQRKDLKVRVTHVNSPSSFYVRLTNSDSQLKR</sequence>
<keyword evidence="1" id="KW-0472">Membrane</keyword>
<dbReference type="EMBL" id="JAHRIQ010042314">
    <property type="protein sequence ID" value="MEQ2234947.1"/>
    <property type="molecule type" value="Genomic_DNA"/>
</dbReference>
<keyword evidence="1" id="KW-0812">Transmembrane</keyword>
<keyword evidence="3" id="KW-1185">Reference proteome</keyword>
<dbReference type="Proteomes" id="UP001482620">
    <property type="component" value="Unassembled WGS sequence"/>
</dbReference>
<organism evidence="2 3">
    <name type="scientific">Ilyodon furcidens</name>
    <name type="common">goldbreast splitfin</name>
    <dbReference type="NCBI Taxonomy" id="33524"/>
    <lineage>
        <taxon>Eukaryota</taxon>
        <taxon>Metazoa</taxon>
        <taxon>Chordata</taxon>
        <taxon>Craniata</taxon>
        <taxon>Vertebrata</taxon>
        <taxon>Euteleostomi</taxon>
        <taxon>Actinopterygii</taxon>
        <taxon>Neopterygii</taxon>
        <taxon>Teleostei</taxon>
        <taxon>Neoteleostei</taxon>
        <taxon>Acanthomorphata</taxon>
        <taxon>Ovalentaria</taxon>
        <taxon>Atherinomorphae</taxon>
        <taxon>Cyprinodontiformes</taxon>
        <taxon>Goodeidae</taxon>
        <taxon>Ilyodon</taxon>
    </lineage>
</organism>
<evidence type="ECO:0000256" key="1">
    <source>
        <dbReference type="SAM" id="Phobius"/>
    </source>
</evidence>
<accession>A0ABV0TPV4</accession>
<reference evidence="2 3" key="1">
    <citation type="submission" date="2021-06" db="EMBL/GenBank/DDBJ databases">
        <authorList>
            <person name="Palmer J.M."/>
        </authorList>
    </citation>
    <scope>NUCLEOTIDE SEQUENCE [LARGE SCALE GENOMIC DNA]</scope>
    <source>
        <strain evidence="3">if_2019</strain>
        <tissue evidence="2">Muscle</tissue>
    </source>
</reference>
<evidence type="ECO:0000313" key="3">
    <source>
        <dbReference type="Proteomes" id="UP001482620"/>
    </source>
</evidence>
<evidence type="ECO:0000313" key="2">
    <source>
        <dbReference type="EMBL" id="MEQ2234947.1"/>
    </source>
</evidence>
<keyword evidence="1" id="KW-1133">Transmembrane helix</keyword>